<evidence type="ECO:0000313" key="18">
    <source>
        <dbReference type="EMBL" id="RCL76140.1"/>
    </source>
</evidence>
<proteinExistence type="inferred from homology"/>
<comment type="function">
    <text evidence="13 15">Part of a heterotetrameric complex that catalyzes the two-step biosynthesis of anthranilate, an intermediate in the biosynthesis of L-tryptophan. In the first step, the glutamine-binding beta subunit (TrpG) of anthranilate synthase (AS) provides the glutamine amidotransferase activity which generates ammonia as a substrate that, along with chorismate, is used in the second step, catalyzed by the large alpha subunit of AS (TrpE) to produce anthranilate. In the absence of TrpG, TrpE can synthesize anthranilate directly from chorismate and high concentrations of ammonia.</text>
</comment>
<keyword evidence="7 15" id="KW-0028">Amino-acid biosynthesis</keyword>
<dbReference type="Gene3D" id="3.60.120.10">
    <property type="entry name" value="Anthranilate synthase"/>
    <property type="match status" value="1"/>
</dbReference>
<keyword evidence="8 15" id="KW-0479">Metal-binding</keyword>
<evidence type="ECO:0000256" key="14">
    <source>
        <dbReference type="ARBA" id="ARBA00047683"/>
    </source>
</evidence>
<evidence type="ECO:0000256" key="1">
    <source>
        <dbReference type="ARBA" id="ARBA00001946"/>
    </source>
</evidence>
<evidence type="ECO:0000256" key="8">
    <source>
        <dbReference type="ARBA" id="ARBA00022723"/>
    </source>
</evidence>
<dbReference type="SUPFAM" id="SSF56322">
    <property type="entry name" value="ADC synthase"/>
    <property type="match status" value="1"/>
</dbReference>
<evidence type="ECO:0000256" key="15">
    <source>
        <dbReference type="RuleBase" id="RU364045"/>
    </source>
</evidence>
<evidence type="ECO:0000256" key="12">
    <source>
        <dbReference type="ARBA" id="ARBA00023239"/>
    </source>
</evidence>
<evidence type="ECO:0000256" key="3">
    <source>
        <dbReference type="ARBA" id="ARBA00009562"/>
    </source>
</evidence>
<protein>
    <recommendedName>
        <fullName evidence="6 15">Anthranilate synthase component 1</fullName>
        <ecNumber evidence="5 15">4.1.3.27</ecNumber>
    </recommendedName>
</protein>
<dbReference type="PANTHER" id="PTHR11236:SF48">
    <property type="entry name" value="ISOCHORISMATE SYNTHASE MENF"/>
    <property type="match status" value="1"/>
</dbReference>
<evidence type="ECO:0000256" key="13">
    <source>
        <dbReference type="ARBA" id="ARBA00025634"/>
    </source>
</evidence>
<keyword evidence="9 15" id="KW-0822">Tryptophan biosynthesis</keyword>
<keyword evidence="11 15" id="KW-0057">Aromatic amino acid biosynthesis</keyword>
<evidence type="ECO:0000313" key="19">
    <source>
        <dbReference type="Proteomes" id="UP000252132"/>
    </source>
</evidence>
<dbReference type="GO" id="GO:0046872">
    <property type="term" value="F:metal ion binding"/>
    <property type="evidence" value="ECO:0007669"/>
    <property type="project" value="UniProtKB-KW"/>
</dbReference>
<evidence type="ECO:0000256" key="6">
    <source>
        <dbReference type="ARBA" id="ARBA00020653"/>
    </source>
</evidence>
<comment type="similarity">
    <text evidence="3 15">Belongs to the anthranilate synthase component I family.</text>
</comment>
<keyword evidence="12 15" id="KW-0456">Lyase</keyword>
<dbReference type="Pfam" id="PF00425">
    <property type="entry name" value="Chorismate_bind"/>
    <property type="match status" value="1"/>
</dbReference>
<dbReference type="InterPro" id="IPR015890">
    <property type="entry name" value="Chorismate_C"/>
</dbReference>
<comment type="subunit">
    <text evidence="4 15">Heterotetramer consisting of two non-identical subunits: a beta subunit (TrpG) and a large alpha subunit (TrpE).</text>
</comment>
<comment type="caution">
    <text evidence="18">The sequence shown here is derived from an EMBL/GenBank/DDBJ whole genome shotgun (WGS) entry which is preliminary data.</text>
</comment>
<dbReference type="AlphaFoldDB" id="A0A368DWB7"/>
<dbReference type="InterPro" id="IPR005801">
    <property type="entry name" value="ADC_synthase"/>
</dbReference>
<evidence type="ECO:0000256" key="2">
    <source>
        <dbReference type="ARBA" id="ARBA00004873"/>
    </source>
</evidence>
<evidence type="ECO:0000259" key="16">
    <source>
        <dbReference type="Pfam" id="PF00425"/>
    </source>
</evidence>
<accession>A0A368DWB7</accession>
<evidence type="ECO:0000256" key="11">
    <source>
        <dbReference type="ARBA" id="ARBA00023141"/>
    </source>
</evidence>
<evidence type="ECO:0000256" key="7">
    <source>
        <dbReference type="ARBA" id="ARBA00022605"/>
    </source>
</evidence>
<dbReference type="NCBIfam" id="TIGR00564">
    <property type="entry name" value="trpE_most"/>
    <property type="match status" value="1"/>
</dbReference>
<comment type="catalytic activity">
    <reaction evidence="14 15">
        <text>chorismate + L-glutamine = anthranilate + pyruvate + L-glutamate + H(+)</text>
        <dbReference type="Rhea" id="RHEA:21732"/>
        <dbReference type="ChEBI" id="CHEBI:15361"/>
        <dbReference type="ChEBI" id="CHEBI:15378"/>
        <dbReference type="ChEBI" id="CHEBI:16567"/>
        <dbReference type="ChEBI" id="CHEBI:29748"/>
        <dbReference type="ChEBI" id="CHEBI:29985"/>
        <dbReference type="ChEBI" id="CHEBI:58359"/>
        <dbReference type="EC" id="4.1.3.27"/>
    </reaction>
</comment>
<comment type="cofactor">
    <cofactor evidence="1 15">
        <name>Mg(2+)</name>
        <dbReference type="ChEBI" id="CHEBI:18420"/>
    </cofactor>
</comment>
<dbReference type="EMBL" id="QOQF01000023">
    <property type="protein sequence ID" value="RCL76140.1"/>
    <property type="molecule type" value="Genomic_DNA"/>
</dbReference>
<evidence type="ECO:0000256" key="10">
    <source>
        <dbReference type="ARBA" id="ARBA00022842"/>
    </source>
</evidence>
<sequence>MTDKLSSTLAPARADFEKAYNEGKSQLVSRKLSSDLETPVSVYLKLCQNETYSFLMESVQDGEIRGRYSMIGFAPEMSVKVVEGTAYLNQDALTDPMAYEALPGNPVEELGVLLQQNQIEMPEDMPSMAAGWFGYMAYDMVRYMETLPSQNPDILGLPESIFIRPSIVVVFDDATDTMQIVTPIYPRTEMSADEAYDLATQRLSNIFEQLQSASPKNDFENMSSLQEPTSNMSRDAYLDMVAKVKEYIVAGDIFQGVVSQRFSTPFSLPPFELYRSLRRVNPSPYLFYLKMDDFSLVGSSPEVLVGLTGKQVNIRPIAGTRKIGKNRAENLSIAEDLLADEKERAEHLMLLDLGRNDVGRVSEKGSVEVTEAFSILQASHVIHIISNVIGTLSEDCDFIDALMAGFPAGTVSGAPKIRAMEIIDELEPEKRGVYAGCVGYFSAGGDMDTCITLRTGIVKDNQLYVQAGAGVVYDSVPEMEYEETVNKAMALFRAAEAAIEQNKSD</sequence>
<evidence type="ECO:0000256" key="5">
    <source>
        <dbReference type="ARBA" id="ARBA00012266"/>
    </source>
</evidence>
<dbReference type="PRINTS" id="PR00095">
    <property type="entry name" value="ANTSNTHASEI"/>
</dbReference>
<name>A0A368DWB7_9PROT</name>
<dbReference type="Pfam" id="PF04715">
    <property type="entry name" value="Anth_synt_I_N"/>
    <property type="match status" value="1"/>
</dbReference>
<feature type="domain" description="Chorismate-utilising enzyme C-terminal" evidence="16">
    <location>
        <begin position="234"/>
        <end position="487"/>
    </location>
</feature>
<organism evidence="18 19">
    <name type="scientific">PS1 clade bacterium</name>
    <dbReference type="NCBI Taxonomy" id="2175152"/>
    <lineage>
        <taxon>Bacteria</taxon>
        <taxon>Pseudomonadati</taxon>
        <taxon>Pseudomonadota</taxon>
        <taxon>Alphaproteobacteria</taxon>
        <taxon>PS1 clade</taxon>
    </lineage>
</organism>
<dbReference type="UniPathway" id="UPA00035">
    <property type="reaction ID" value="UER00040"/>
</dbReference>
<dbReference type="PANTHER" id="PTHR11236">
    <property type="entry name" value="AMINOBENZOATE/ANTHRANILATE SYNTHASE"/>
    <property type="match status" value="1"/>
</dbReference>
<keyword evidence="10 15" id="KW-0460">Magnesium</keyword>
<comment type="pathway">
    <text evidence="2 15">Amino-acid biosynthesis; L-tryptophan biosynthesis; L-tryptophan from chorismate: step 1/5.</text>
</comment>
<evidence type="ECO:0000259" key="17">
    <source>
        <dbReference type="Pfam" id="PF04715"/>
    </source>
</evidence>
<feature type="domain" description="Anthranilate synthase component I N-terminal" evidence="17">
    <location>
        <begin position="35"/>
        <end position="178"/>
    </location>
</feature>
<gene>
    <name evidence="15 18" type="primary">trpE</name>
    <name evidence="18" type="ORF">DBW69_05450</name>
</gene>
<dbReference type="InterPro" id="IPR019999">
    <property type="entry name" value="Anth_synth_I-like"/>
</dbReference>
<reference evidence="18 19" key="1">
    <citation type="journal article" date="2018" name="Microbiome">
        <title>Fine metagenomic profile of the Mediterranean stratified and mixed water columns revealed by assembly and recruitment.</title>
        <authorList>
            <person name="Haro-Moreno J.M."/>
            <person name="Lopez-Perez M."/>
            <person name="De La Torre J.R."/>
            <person name="Picazo A."/>
            <person name="Camacho A."/>
            <person name="Rodriguez-Valera F."/>
        </authorList>
    </citation>
    <scope>NUCLEOTIDE SEQUENCE [LARGE SCALE GENOMIC DNA]</scope>
    <source>
        <strain evidence="18">MED-G55</strain>
    </source>
</reference>
<evidence type="ECO:0000256" key="9">
    <source>
        <dbReference type="ARBA" id="ARBA00022822"/>
    </source>
</evidence>
<dbReference type="GO" id="GO:0004049">
    <property type="term" value="F:anthranilate synthase activity"/>
    <property type="evidence" value="ECO:0007669"/>
    <property type="project" value="UniProtKB-EC"/>
</dbReference>
<dbReference type="InterPro" id="IPR005256">
    <property type="entry name" value="Anth_synth_I_PabB"/>
</dbReference>
<dbReference type="Proteomes" id="UP000252132">
    <property type="component" value="Unassembled WGS sequence"/>
</dbReference>
<evidence type="ECO:0000256" key="4">
    <source>
        <dbReference type="ARBA" id="ARBA00011575"/>
    </source>
</evidence>
<dbReference type="GO" id="GO:0000162">
    <property type="term" value="P:L-tryptophan biosynthetic process"/>
    <property type="evidence" value="ECO:0007669"/>
    <property type="project" value="UniProtKB-UniPathway"/>
</dbReference>
<dbReference type="EC" id="4.1.3.27" evidence="5 15"/>
<dbReference type="InterPro" id="IPR006805">
    <property type="entry name" value="Anth_synth_I_N"/>
</dbReference>